<comment type="caution">
    <text evidence="8">The sequence shown here is derived from an EMBL/GenBank/DDBJ whole genome shotgun (WGS) entry which is preliminary data.</text>
</comment>
<feature type="domain" description="Major facilitator superfamily (MFS) profile" evidence="7">
    <location>
        <begin position="30"/>
        <end position="454"/>
    </location>
</feature>
<organism evidence="8 9">
    <name type="scientific">Actinomadura sediminis</name>
    <dbReference type="NCBI Taxonomy" id="1038904"/>
    <lineage>
        <taxon>Bacteria</taxon>
        <taxon>Bacillati</taxon>
        <taxon>Actinomycetota</taxon>
        <taxon>Actinomycetes</taxon>
        <taxon>Streptosporangiales</taxon>
        <taxon>Thermomonosporaceae</taxon>
        <taxon>Actinomadura</taxon>
    </lineage>
</organism>
<name>A0ABW3EJV3_9ACTN</name>
<dbReference type="InterPro" id="IPR020846">
    <property type="entry name" value="MFS_dom"/>
</dbReference>
<dbReference type="Gene3D" id="1.20.1250.20">
    <property type="entry name" value="MFS general substrate transporter like domains"/>
    <property type="match status" value="1"/>
</dbReference>
<protein>
    <submittedName>
        <fullName evidence="8">MFS transporter</fullName>
    </submittedName>
</protein>
<evidence type="ECO:0000256" key="6">
    <source>
        <dbReference type="SAM" id="Phobius"/>
    </source>
</evidence>
<dbReference type="EMBL" id="JBHTJA010000012">
    <property type="protein sequence ID" value="MFD0900633.1"/>
    <property type="molecule type" value="Genomic_DNA"/>
</dbReference>
<feature type="transmembrane region" description="Helical" evidence="6">
    <location>
        <begin position="182"/>
        <end position="203"/>
    </location>
</feature>
<feature type="transmembrane region" description="Helical" evidence="6">
    <location>
        <begin position="407"/>
        <end position="425"/>
    </location>
</feature>
<evidence type="ECO:0000256" key="5">
    <source>
        <dbReference type="ARBA" id="ARBA00023136"/>
    </source>
</evidence>
<feature type="transmembrane region" description="Helical" evidence="6">
    <location>
        <begin position="367"/>
        <end position="387"/>
    </location>
</feature>
<keyword evidence="2" id="KW-0813">Transport</keyword>
<dbReference type="PANTHER" id="PTHR23511">
    <property type="entry name" value="SYNAPTIC VESICLE GLYCOPROTEIN 2"/>
    <property type="match status" value="1"/>
</dbReference>
<dbReference type="PROSITE" id="PS00217">
    <property type="entry name" value="SUGAR_TRANSPORT_2"/>
    <property type="match status" value="1"/>
</dbReference>
<dbReference type="InterPro" id="IPR005828">
    <property type="entry name" value="MFS_sugar_transport-like"/>
</dbReference>
<feature type="transmembrane region" description="Helical" evidence="6">
    <location>
        <begin position="154"/>
        <end position="176"/>
    </location>
</feature>
<sequence length="463" mass="49484">MTTAPVSPSLTAEMAARVERLPLCRWHVKVRLLIGVVTFFDAFDQLLIAYALPVIKNEWSMSPLAATWAITSGSLGMLVGALLSGWLADRVGRVKTIVFSLLLYALASLALAASPSLAIFLVLRFVQGVGIGGEVPVAATYIGEITKAARRGRFVLLYELIFPIGLATAAVVATFVVPAFGWRWLFAIGALPLLVVPFLATMVPESPRWLAGRGNRAGAEKEMSRIEREVERSTGAALPPPDVAAAQKAGTAALRKGEGRGGLRELFAGRYARRTVTIWALWFTAYFVVYGITSWMPTIYHTVYDVPLDESLKYSVVPLLAGIVGCLAIALTIDRVGRRPAMAFVMIAGGLLLGLLGALGATTVTQVFVLISLATIFINAANMGLYLYTPELYPTRSRALGVSMGGVWNRIGVIAGPIVIGFIYTDGTAPVFLMLGVVAIAGGLVAALFAQETARRTLEEISP</sequence>
<dbReference type="InterPro" id="IPR036259">
    <property type="entry name" value="MFS_trans_sf"/>
</dbReference>
<feature type="transmembrane region" description="Helical" evidence="6">
    <location>
        <begin position="431"/>
        <end position="450"/>
    </location>
</feature>
<evidence type="ECO:0000256" key="1">
    <source>
        <dbReference type="ARBA" id="ARBA00004651"/>
    </source>
</evidence>
<evidence type="ECO:0000256" key="2">
    <source>
        <dbReference type="ARBA" id="ARBA00022448"/>
    </source>
</evidence>
<dbReference type="RefSeq" id="WP_378297632.1">
    <property type="nucleotide sequence ID" value="NZ_JBHTJA010000012.1"/>
</dbReference>
<dbReference type="Pfam" id="PF00083">
    <property type="entry name" value="Sugar_tr"/>
    <property type="match status" value="1"/>
</dbReference>
<feature type="transmembrane region" description="Helical" evidence="6">
    <location>
        <begin position="30"/>
        <end position="52"/>
    </location>
</feature>
<dbReference type="Proteomes" id="UP001596972">
    <property type="component" value="Unassembled WGS sequence"/>
</dbReference>
<keyword evidence="5 6" id="KW-0472">Membrane</keyword>
<keyword evidence="4 6" id="KW-1133">Transmembrane helix</keyword>
<dbReference type="CDD" id="cd17316">
    <property type="entry name" value="MFS_SV2_like"/>
    <property type="match status" value="1"/>
</dbReference>
<feature type="transmembrane region" description="Helical" evidence="6">
    <location>
        <begin position="119"/>
        <end position="142"/>
    </location>
</feature>
<evidence type="ECO:0000313" key="9">
    <source>
        <dbReference type="Proteomes" id="UP001596972"/>
    </source>
</evidence>
<dbReference type="PRINTS" id="PR01036">
    <property type="entry name" value="TCRTETB"/>
</dbReference>
<dbReference type="PROSITE" id="PS50850">
    <property type="entry name" value="MFS"/>
    <property type="match status" value="1"/>
</dbReference>
<dbReference type="InterPro" id="IPR005829">
    <property type="entry name" value="Sugar_transporter_CS"/>
</dbReference>
<keyword evidence="9" id="KW-1185">Reference proteome</keyword>
<dbReference type="SUPFAM" id="SSF103473">
    <property type="entry name" value="MFS general substrate transporter"/>
    <property type="match status" value="1"/>
</dbReference>
<feature type="transmembrane region" description="Helical" evidence="6">
    <location>
        <begin position="341"/>
        <end position="361"/>
    </location>
</feature>
<proteinExistence type="predicted"/>
<keyword evidence="3 6" id="KW-0812">Transmembrane</keyword>
<feature type="transmembrane region" description="Helical" evidence="6">
    <location>
        <begin position="276"/>
        <end position="296"/>
    </location>
</feature>
<gene>
    <name evidence="8" type="ORF">ACFQ11_09550</name>
</gene>
<accession>A0ABW3EJV3</accession>
<evidence type="ECO:0000256" key="3">
    <source>
        <dbReference type="ARBA" id="ARBA00022692"/>
    </source>
</evidence>
<evidence type="ECO:0000256" key="4">
    <source>
        <dbReference type="ARBA" id="ARBA00022989"/>
    </source>
</evidence>
<evidence type="ECO:0000313" key="8">
    <source>
        <dbReference type="EMBL" id="MFD0900633.1"/>
    </source>
</evidence>
<feature type="transmembrane region" description="Helical" evidence="6">
    <location>
        <begin position="316"/>
        <end position="334"/>
    </location>
</feature>
<comment type="subcellular location">
    <subcellularLocation>
        <location evidence="1">Cell membrane</location>
        <topology evidence="1">Multi-pass membrane protein</topology>
    </subcellularLocation>
</comment>
<feature type="transmembrane region" description="Helical" evidence="6">
    <location>
        <begin position="64"/>
        <end position="87"/>
    </location>
</feature>
<reference evidence="9" key="1">
    <citation type="journal article" date="2019" name="Int. J. Syst. Evol. Microbiol.">
        <title>The Global Catalogue of Microorganisms (GCM) 10K type strain sequencing project: providing services to taxonomists for standard genome sequencing and annotation.</title>
        <authorList>
            <consortium name="The Broad Institute Genomics Platform"/>
            <consortium name="The Broad Institute Genome Sequencing Center for Infectious Disease"/>
            <person name="Wu L."/>
            <person name="Ma J."/>
        </authorList>
    </citation>
    <scope>NUCLEOTIDE SEQUENCE [LARGE SCALE GENOMIC DNA]</scope>
    <source>
        <strain evidence="9">JCM 31202</strain>
    </source>
</reference>
<dbReference type="PANTHER" id="PTHR23511:SF34">
    <property type="entry name" value="SYNAPTIC VESICLE GLYCOPROTEIN 2"/>
    <property type="match status" value="1"/>
</dbReference>
<evidence type="ECO:0000259" key="7">
    <source>
        <dbReference type="PROSITE" id="PS50850"/>
    </source>
</evidence>
<feature type="transmembrane region" description="Helical" evidence="6">
    <location>
        <begin position="94"/>
        <end position="113"/>
    </location>
</feature>